<gene>
    <name evidence="4" type="ORF">SAMN04244570_3565</name>
</gene>
<dbReference type="Gene3D" id="3.30.2400.10">
    <property type="entry name" value="Major capsid protein gp5"/>
    <property type="match status" value="1"/>
</dbReference>
<dbReference type="Pfam" id="PF05065">
    <property type="entry name" value="Phage_capsid"/>
    <property type="match status" value="1"/>
</dbReference>
<reference evidence="5" key="1">
    <citation type="submission" date="2017-02" db="EMBL/GenBank/DDBJ databases">
        <authorList>
            <person name="Varghese N."/>
            <person name="Submissions S."/>
        </authorList>
    </citation>
    <scope>NUCLEOTIDE SEQUENCE [LARGE SCALE GENOMIC DNA]</scope>
    <source>
        <strain evidence="5">DSM 23966</strain>
    </source>
</reference>
<feature type="region of interest" description="Disordered" evidence="2">
    <location>
        <begin position="68"/>
        <end position="91"/>
    </location>
</feature>
<keyword evidence="5" id="KW-1185">Reference proteome</keyword>
<proteinExistence type="predicted"/>
<dbReference type="EMBL" id="FUYJ01000009">
    <property type="protein sequence ID" value="SKB05126.1"/>
    <property type="molecule type" value="Genomic_DNA"/>
</dbReference>
<comment type="subcellular location">
    <subcellularLocation>
        <location evidence="1">Virion</location>
    </subcellularLocation>
</comment>
<dbReference type="InterPro" id="IPR054612">
    <property type="entry name" value="Phage_capsid-like_C"/>
</dbReference>
<sequence length="396" mass="44641">MTIAKVQELRNKRAGLVKEARGILERETTEKRSLAADELEHYDKIMKEVDSLRSQIEREERLAGIEGEFNKRSTEPIIDDEPEDRSGPRATKEYRNSFWNVLKEGRNADPRELRDLFKAEDTKGGYLAPEEFETTLLRELTKVSVMRQLATVVQSSTDRRIPMVVDRPEFGYIAEKGTYGKTSMSFDVQHLGAYKAGGILLVSEELLQDAYFNLEGEIRTQFVEAQSELEEQSFLTGDGVEKPRGLLLDAQVGTEATTDGVTADNLIDLFYSVKRPYRQRGTFLMGDSSIKAIRKMKRTGDNDYLWQPGLQAGEPDRILGRPVTTSDFMPEIGAGTKSVAFGDIGRYRIMDRLGIAIQRLDELYAETGQVGFRATFRHDGKLLVPEAVKTITHAGE</sequence>
<organism evidence="4 5">
    <name type="scientific">Sporosarcina newyorkensis</name>
    <dbReference type="NCBI Taxonomy" id="759851"/>
    <lineage>
        <taxon>Bacteria</taxon>
        <taxon>Bacillati</taxon>
        <taxon>Bacillota</taxon>
        <taxon>Bacilli</taxon>
        <taxon>Bacillales</taxon>
        <taxon>Caryophanaceae</taxon>
        <taxon>Sporosarcina</taxon>
    </lineage>
</organism>
<name>A0A1T4YTT0_9BACL</name>
<evidence type="ECO:0000259" key="3">
    <source>
        <dbReference type="Pfam" id="PF05065"/>
    </source>
</evidence>
<dbReference type="AlphaFoldDB" id="A0A1T4YTT0"/>
<dbReference type="RefSeq" id="WP_217698596.1">
    <property type="nucleotide sequence ID" value="NZ_FUYJ01000009.1"/>
</dbReference>
<dbReference type="NCBIfam" id="TIGR01554">
    <property type="entry name" value="major_cap_HK97"/>
    <property type="match status" value="1"/>
</dbReference>
<feature type="domain" description="Phage capsid-like C-terminal" evidence="3">
    <location>
        <begin position="124"/>
        <end position="392"/>
    </location>
</feature>
<dbReference type="Proteomes" id="UP000190042">
    <property type="component" value="Unassembled WGS sequence"/>
</dbReference>
<accession>A0A1T4YTT0</accession>
<evidence type="ECO:0000313" key="5">
    <source>
        <dbReference type="Proteomes" id="UP000190042"/>
    </source>
</evidence>
<evidence type="ECO:0000313" key="4">
    <source>
        <dbReference type="EMBL" id="SKB05126.1"/>
    </source>
</evidence>
<protein>
    <submittedName>
        <fullName evidence="4">Phage major capsid protein, HK97 family</fullName>
    </submittedName>
</protein>
<evidence type="ECO:0000256" key="1">
    <source>
        <dbReference type="ARBA" id="ARBA00004328"/>
    </source>
</evidence>
<dbReference type="InterPro" id="IPR024455">
    <property type="entry name" value="Phage_capsid"/>
</dbReference>
<dbReference type="SUPFAM" id="SSF56563">
    <property type="entry name" value="Major capsid protein gp5"/>
    <property type="match status" value="1"/>
</dbReference>
<evidence type="ECO:0000256" key="2">
    <source>
        <dbReference type="SAM" id="MobiDB-lite"/>
    </source>
</evidence>
<dbReference type="Gene3D" id="3.30.2320.10">
    <property type="entry name" value="hypothetical protein PF0899 domain"/>
    <property type="match status" value="1"/>
</dbReference>